<feature type="transmembrane region" description="Helical" evidence="5">
    <location>
        <begin position="101"/>
        <end position="120"/>
    </location>
</feature>
<accession>A0A517MHS0</accession>
<dbReference type="GO" id="GO:0016020">
    <property type="term" value="C:membrane"/>
    <property type="evidence" value="ECO:0007669"/>
    <property type="project" value="UniProtKB-SubCell"/>
</dbReference>
<reference evidence="6 7" key="1">
    <citation type="submission" date="2019-02" db="EMBL/GenBank/DDBJ databases">
        <title>Deep-cultivation of Planctomycetes and their phenomic and genomic characterization uncovers novel biology.</title>
        <authorList>
            <person name="Wiegand S."/>
            <person name="Jogler M."/>
            <person name="Boedeker C."/>
            <person name="Pinto D."/>
            <person name="Vollmers J."/>
            <person name="Rivas-Marin E."/>
            <person name="Kohn T."/>
            <person name="Peeters S.H."/>
            <person name="Heuer A."/>
            <person name="Rast P."/>
            <person name="Oberbeckmann S."/>
            <person name="Bunk B."/>
            <person name="Jeske O."/>
            <person name="Meyerdierks A."/>
            <person name="Storesund J.E."/>
            <person name="Kallscheuer N."/>
            <person name="Luecker S."/>
            <person name="Lage O.M."/>
            <person name="Pohl T."/>
            <person name="Merkel B.J."/>
            <person name="Hornburger P."/>
            <person name="Mueller R.-W."/>
            <person name="Bruemmer F."/>
            <person name="Labrenz M."/>
            <person name="Spormann A.M."/>
            <person name="Op den Camp H."/>
            <person name="Overmann J."/>
            <person name="Amann R."/>
            <person name="Jetten M.S.M."/>
            <person name="Mascher T."/>
            <person name="Medema M.H."/>
            <person name="Devos D.P."/>
            <person name="Kaster A.-K."/>
            <person name="Ovreas L."/>
            <person name="Rohde M."/>
            <person name="Galperin M.Y."/>
            <person name="Jogler C."/>
        </authorList>
    </citation>
    <scope>NUCLEOTIDE SEQUENCE [LARGE SCALE GENOMIC DNA]</scope>
    <source>
        <strain evidence="6 7">FF011L</strain>
    </source>
</reference>
<proteinExistence type="predicted"/>
<gene>
    <name evidence="6" type="ORF">FF011L_31060</name>
</gene>
<evidence type="ECO:0000313" key="7">
    <source>
        <dbReference type="Proteomes" id="UP000320672"/>
    </source>
</evidence>
<dbReference type="EMBL" id="CP036262">
    <property type="protein sequence ID" value="QDS94327.1"/>
    <property type="molecule type" value="Genomic_DNA"/>
</dbReference>
<dbReference type="Pfam" id="PF03006">
    <property type="entry name" value="HlyIII"/>
    <property type="match status" value="1"/>
</dbReference>
<dbReference type="Proteomes" id="UP000320672">
    <property type="component" value="Chromosome"/>
</dbReference>
<name>A0A517MHS0_9BACT</name>
<comment type="subcellular location">
    <subcellularLocation>
        <location evidence="1">Membrane</location>
        <topology evidence="1">Multi-pass membrane protein</topology>
    </subcellularLocation>
</comment>
<dbReference type="AlphaFoldDB" id="A0A517MHS0"/>
<dbReference type="PANTHER" id="PTHR20855">
    <property type="entry name" value="ADIPOR/PROGESTIN RECEPTOR-RELATED"/>
    <property type="match status" value="1"/>
</dbReference>
<sequence length="190" mass="21439">MVALTRPMSIGGQIACLTYTASVVTVFLFSTLSHAVREPYRRHRMRAWDQGTIYLMIAGTYTPFAWAFGGPWQIPLLIFLWAVAGFGFVSKVFMKHRVHSITTWTYLFLGWAPAIVLGPRVPIECLFGMGMGGILYTAGVVFLLKDQHRRFNHAIWHLFVLIAATVHFLTICNQVVQPLVSQLPKVASIW</sequence>
<keyword evidence="2 5" id="KW-0812">Transmembrane</keyword>
<organism evidence="6 7">
    <name type="scientific">Roseimaritima multifibrata</name>
    <dbReference type="NCBI Taxonomy" id="1930274"/>
    <lineage>
        <taxon>Bacteria</taxon>
        <taxon>Pseudomonadati</taxon>
        <taxon>Planctomycetota</taxon>
        <taxon>Planctomycetia</taxon>
        <taxon>Pirellulales</taxon>
        <taxon>Pirellulaceae</taxon>
        <taxon>Roseimaritima</taxon>
    </lineage>
</organism>
<evidence type="ECO:0000256" key="2">
    <source>
        <dbReference type="ARBA" id="ARBA00022692"/>
    </source>
</evidence>
<keyword evidence="4 5" id="KW-0472">Membrane</keyword>
<feature type="transmembrane region" description="Helical" evidence="5">
    <location>
        <begin position="156"/>
        <end position="176"/>
    </location>
</feature>
<evidence type="ECO:0000256" key="1">
    <source>
        <dbReference type="ARBA" id="ARBA00004141"/>
    </source>
</evidence>
<feature type="transmembrane region" description="Helical" evidence="5">
    <location>
        <begin position="51"/>
        <end position="68"/>
    </location>
</feature>
<evidence type="ECO:0000256" key="4">
    <source>
        <dbReference type="ARBA" id="ARBA00023136"/>
    </source>
</evidence>
<feature type="transmembrane region" description="Helical" evidence="5">
    <location>
        <begin position="74"/>
        <end position="94"/>
    </location>
</feature>
<feature type="transmembrane region" description="Helical" evidence="5">
    <location>
        <begin position="12"/>
        <end position="30"/>
    </location>
</feature>
<keyword evidence="3 5" id="KW-1133">Transmembrane helix</keyword>
<feature type="transmembrane region" description="Helical" evidence="5">
    <location>
        <begin position="126"/>
        <end position="144"/>
    </location>
</feature>
<keyword evidence="7" id="KW-1185">Reference proteome</keyword>
<evidence type="ECO:0000256" key="3">
    <source>
        <dbReference type="ARBA" id="ARBA00022989"/>
    </source>
</evidence>
<evidence type="ECO:0000313" key="6">
    <source>
        <dbReference type="EMBL" id="QDS94327.1"/>
    </source>
</evidence>
<protein>
    <submittedName>
        <fullName evidence="6">Hemolysin-III related</fullName>
    </submittedName>
</protein>
<evidence type="ECO:0000256" key="5">
    <source>
        <dbReference type="SAM" id="Phobius"/>
    </source>
</evidence>
<dbReference type="InterPro" id="IPR004254">
    <property type="entry name" value="AdipoR/HlyIII-related"/>
</dbReference>
<dbReference type="PANTHER" id="PTHR20855:SF3">
    <property type="entry name" value="LD03007P"/>
    <property type="match status" value="1"/>
</dbReference>
<dbReference type="KEGG" id="rml:FF011L_31060"/>